<protein>
    <recommendedName>
        <fullName evidence="2">DNRLRE domain-containing protein</fullName>
    </recommendedName>
</protein>
<organism evidence="1">
    <name type="scientific">candidate division WOR-3 bacterium</name>
    <dbReference type="NCBI Taxonomy" id="2052148"/>
    <lineage>
        <taxon>Bacteria</taxon>
        <taxon>Bacteria division WOR-3</taxon>
    </lineage>
</organism>
<accession>A0A7C0VCQ4</accession>
<proteinExistence type="predicted"/>
<name>A0A7C0VCQ4_UNCW3</name>
<gene>
    <name evidence="1" type="ORF">ENF18_01645</name>
</gene>
<comment type="caution">
    <text evidence="1">The sequence shown here is derived from an EMBL/GenBank/DDBJ whole genome shotgun (WGS) entry which is preliminary data.</text>
</comment>
<dbReference type="AlphaFoldDB" id="A0A7C0VCQ4"/>
<reference evidence="1" key="1">
    <citation type="journal article" date="2020" name="mSystems">
        <title>Genome- and Community-Level Interaction Insights into Carbon Utilization and Element Cycling Functions of Hydrothermarchaeota in Hydrothermal Sediment.</title>
        <authorList>
            <person name="Zhou Z."/>
            <person name="Liu Y."/>
            <person name="Xu W."/>
            <person name="Pan J."/>
            <person name="Luo Z.H."/>
            <person name="Li M."/>
        </authorList>
    </citation>
    <scope>NUCLEOTIDE SEQUENCE [LARGE SCALE GENOMIC DNA]</scope>
    <source>
        <strain evidence="1">HyVt-102</strain>
    </source>
</reference>
<sequence>MKKLFLSAVLFVIMYGCGGGSQTFLVEISTGTDDGHVSALTKFLPDTAYGMILNNFEDMGVGVATSGGGDTLTSRVLYRFNLSDWENSNVVLHVYCTSIIGQPGSVEVLVLNDFGSIPNSSGTQPEDVSQWWFLVDSAEVAGEFTPEQGEWCSVSISSSLIETYISDNNYVGIILKLKNEDVGPNNLYQFASYEYAESHNSEKPHIDWE</sequence>
<dbReference type="PROSITE" id="PS51257">
    <property type="entry name" value="PROKAR_LIPOPROTEIN"/>
    <property type="match status" value="1"/>
</dbReference>
<evidence type="ECO:0000313" key="1">
    <source>
        <dbReference type="EMBL" id="HDI82478.1"/>
    </source>
</evidence>
<dbReference type="EMBL" id="DQWE01000073">
    <property type="protein sequence ID" value="HDI82478.1"/>
    <property type="molecule type" value="Genomic_DNA"/>
</dbReference>
<dbReference type="Proteomes" id="UP000885847">
    <property type="component" value="Unassembled WGS sequence"/>
</dbReference>
<evidence type="ECO:0008006" key="2">
    <source>
        <dbReference type="Google" id="ProtNLM"/>
    </source>
</evidence>